<dbReference type="Pfam" id="PF13585">
    <property type="entry name" value="CHU_C"/>
    <property type="match status" value="1"/>
</dbReference>
<dbReference type="InterPro" id="IPR012334">
    <property type="entry name" value="Pectin_lyas_fold"/>
</dbReference>
<evidence type="ECO:0000256" key="1">
    <source>
        <dbReference type="ARBA" id="ARBA00022723"/>
    </source>
</evidence>
<dbReference type="NCBIfam" id="TIGR04131">
    <property type="entry name" value="Bac_Flav_CTERM"/>
    <property type="match status" value="1"/>
</dbReference>
<keyword evidence="2" id="KW-0325">Glycoprotein</keyword>
<dbReference type="InterPro" id="IPR052063">
    <property type="entry name" value="Polysaccharide_Lyase_1"/>
</dbReference>
<dbReference type="PROSITE" id="PS50853">
    <property type="entry name" value="FN3"/>
    <property type="match status" value="2"/>
</dbReference>
<dbReference type="EMBL" id="UGYW01000001">
    <property type="protein sequence ID" value="SUI98109.1"/>
    <property type="molecule type" value="Genomic_DNA"/>
</dbReference>
<dbReference type="Gene3D" id="2.60.40.10">
    <property type="entry name" value="Immunoglobulins"/>
    <property type="match status" value="4"/>
</dbReference>
<dbReference type="InterPro" id="IPR003961">
    <property type="entry name" value="FN3_dom"/>
</dbReference>
<dbReference type="RefSeq" id="WP_115168963.1">
    <property type="nucleotide sequence ID" value="NZ_UGYW01000001.1"/>
</dbReference>
<dbReference type="SUPFAM" id="SSF51126">
    <property type="entry name" value="Pectin lyase-like"/>
    <property type="match status" value="1"/>
</dbReference>
<name>A0A380BAT2_SPHSI</name>
<dbReference type="InterPro" id="IPR013320">
    <property type="entry name" value="ConA-like_dom_sf"/>
</dbReference>
<dbReference type="Gene3D" id="2.60.120.200">
    <property type="match status" value="2"/>
</dbReference>
<sequence>MKRKYVLCMLFCLLFSLENLQNSLAQTLAFPGAEGFGRYATGARGYSSRSVYFVTNLNDSGPGSFRDAVSQPGRFIIFKVSGIITLSSKIQVAANTTIAGQTAPGDGVVLYGRGVSFSGASNTISRHLRIRLGVNGGAGKNDDASGIANGTNIILDHMSFSWGLDEVFSINWDNKGSEPDNITIQNSIIGQGLHRHNHSAGGLIQTGGKISILKSLYMSNKTRNPKVKGINEFVNNVVYNFGNANTTYADHSISADAYILGGESSGESNVTLLNNYFIAGPATPQSKSTPFSRGNGNFNLYQSGNYYDRNYDGVLNGTEIQANSTWYPGIEPENFKNAGDYSSYPTIAPGMSASEAYQWIVSQVGATFPNRDQVDAGMIADLMSIGKSGQYMYRETDNGLSNGGLGDFYPAQLPADTDNDGIPDEWEERLGLNKNDPSDALKESNAHAPYLNIEVYINMLTDEQPTDFVKPPKNIKATSLSYDETPARSVLTLSWENNSPDVKTRIERSADAIQWTPVTTTDINKTTFTDDNLKPNTLYYYRLKSIHDQEESVFSTALSHRTTAIPTAPVPAAQPSPVHLYNHVILNEGTIGLSWTGSSNTKTYAVYFGKDAGNLILKQEVAYSATPGIVISDLENNTSYYWRVDASNDKGTTTGEVWTFRTEQLFPKMLVGHWSFDETTEELETTLLDQSAFANHGELSRTSDLGISLRTEGVHNGALDLKKADPSTYSASIPHKDHLYLNNSSFTITFWMKAAQEDRPTSTNSSYILCKGSITKNTTTGATGNRFNIEVKEENFRFAIDNDNLGKDEITAKTSDFYTGQWTHVTVIRDTENKKIRLYRNEKLNVEATISKATSGIGELSDLIIGNIGELEFLKQNNLNSAPYFGKLDELKIYNYALADSAIQRDYLEHVGLLAAHTPFPTDKGISSRGDQTTVNWSGGENTTSFDIYFGTSADQLHKAASLPATEKNFTFRLLDPGTVYYWKVIVQNNGVSKESPVWSFTANPNKRELVGYYSFDDQQSVGYDYSKYANHGTTRSFSASPFVALGKSNGAVEFKTANGTTATKAIVIPAREQNKFDYNSFSISLWMKGSSNTYTTSATNAYLIQKGTFSGLGRWYGIQLNNNGNLVFAIDDDSSVSGRGKNEVTTGIAANNLFNNQWHHIVAVRDVENAKISLYIDGKFIKTASALAQNIGQDNVDLLIGNSAENKIYRDQLDEVKLYNYALSDEDISQLYTTGIPVAPPVLVAPAQDAVSQNALNPVFKWKSDEETYSVFLGKSTDEWVKIADHIRPDTFTLPEELEYIQAYYWKVEAFRDTEKASSNIGKFTTEELPRPVVQVVPITVNEGSAKGNILTRLQATNPLNGPLRNWKLLKTDDPNQNGIPAIELDASSGEVRILDPADFSYGLTQSIKFTITVDNDRKTSEETELIININFVNQAPTFQSIADLTYCNSGQEYEVMINGISPGKESNQQTTLSIQADQADLFDELQILQPTSSTGAIRIILKETYAGTTRINVTVKDNGGTNNGGIDSYTQSFNITATSPPELKIAYDNSRPLLENKPVTLNVVNPSADYSYEWFANESSIGSGNSITLNAGRGISYKVTGKSSDGCISTASLQLDLIESAYQLKINNIITPNNDGINDYWLIKNIEADPENEVYVYSQNGRIVFSARDYKNDWTGISNSSPLPNGTYMYKVIFNKKEYAGYLDIVNPQ</sequence>
<evidence type="ECO:0000313" key="6">
    <source>
        <dbReference type="Proteomes" id="UP000254893"/>
    </source>
</evidence>
<keyword evidence="1" id="KW-0479">Metal-binding</keyword>
<feature type="domain" description="Fibronectin type-III" evidence="4">
    <location>
        <begin position="574"/>
        <end position="665"/>
    </location>
</feature>
<dbReference type="InterPro" id="IPR036116">
    <property type="entry name" value="FN3_sf"/>
</dbReference>
<dbReference type="Proteomes" id="UP000254893">
    <property type="component" value="Unassembled WGS sequence"/>
</dbReference>
<dbReference type="PANTHER" id="PTHR42970:SF1">
    <property type="entry name" value="PECTATE LYASE C-RELATED"/>
    <property type="match status" value="1"/>
</dbReference>
<evidence type="ECO:0000259" key="4">
    <source>
        <dbReference type="PROSITE" id="PS50853"/>
    </source>
</evidence>
<dbReference type="SMART" id="SM00060">
    <property type="entry name" value="FN3"/>
    <property type="match status" value="3"/>
</dbReference>
<dbReference type="InterPro" id="IPR011050">
    <property type="entry name" value="Pectin_lyase_fold/virulence"/>
</dbReference>
<dbReference type="Gene3D" id="2.160.20.10">
    <property type="entry name" value="Single-stranded right-handed beta-helix, Pectin lyase-like"/>
    <property type="match status" value="1"/>
</dbReference>
<evidence type="ECO:0000256" key="2">
    <source>
        <dbReference type="ARBA" id="ARBA00023180"/>
    </source>
</evidence>
<feature type="domain" description="Fibronectin type-III" evidence="4">
    <location>
        <begin position="471"/>
        <end position="566"/>
    </location>
</feature>
<dbReference type="SUPFAM" id="SSF49899">
    <property type="entry name" value="Concanavalin A-like lectins/glucanases"/>
    <property type="match status" value="2"/>
</dbReference>
<reference evidence="5 6" key="1">
    <citation type="submission" date="2018-06" db="EMBL/GenBank/DDBJ databases">
        <authorList>
            <consortium name="Pathogen Informatics"/>
            <person name="Doyle S."/>
        </authorList>
    </citation>
    <scope>NUCLEOTIDE SEQUENCE [LARGE SCALE GENOMIC DNA]</scope>
    <source>
        <strain evidence="5 6">NCTC11388</strain>
    </source>
</reference>
<dbReference type="PANTHER" id="PTHR42970">
    <property type="entry name" value="PECTATE LYASE C-RELATED"/>
    <property type="match status" value="1"/>
</dbReference>
<dbReference type="GO" id="GO:0046872">
    <property type="term" value="F:metal ion binding"/>
    <property type="evidence" value="ECO:0007669"/>
    <property type="project" value="UniProtKB-KW"/>
</dbReference>
<dbReference type="InterPro" id="IPR013783">
    <property type="entry name" value="Ig-like_fold"/>
</dbReference>
<dbReference type="GO" id="GO:0004553">
    <property type="term" value="F:hydrolase activity, hydrolyzing O-glycosyl compounds"/>
    <property type="evidence" value="ECO:0007669"/>
    <property type="project" value="UniProtKB-ARBA"/>
</dbReference>
<dbReference type="GO" id="GO:0005975">
    <property type="term" value="P:carbohydrate metabolic process"/>
    <property type="evidence" value="ECO:0007669"/>
    <property type="project" value="UniProtKB-ARBA"/>
</dbReference>
<keyword evidence="3" id="KW-0732">Signal</keyword>
<protein>
    <submittedName>
        <fullName evidence="5">Gliding motility-associated C-terminal domain</fullName>
    </submittedName>
</protein>
<proteinExistence type="predicted"/>
<dbReference type="InterPro" id="IPR026341">
    <property type="entry name" value="T9SS_type_B"/>
</dbReference>
<organism evidence="5 6">
    <name type="scientific">Sphingobacterium spiritivorum</name>
    <name type="common">Flavobacterium spiritivorum</name>
    <dbReference type="NCBI Taxonomy" id="258"/>
    <lineage>
        <taxon>Bacteria</taxon>
        <taxon>Pseudomonadati</taxon>
        <taxon>Bacteroidota</taxon>
        <taxon>Sphingobacteriia</taxon>
        <taxon>Sphingobacteriales</taxon>
        <taxon>Sphingobacteriaceae</taxon>
        <taxon>Sphingobacterium</taxon>
    </lineage>
</organism>
<dbReference type="CDD" id="cd00063">
    <property type="entry name" value="FN3"/>
    <property type="match status" value="1"/>
</dbReference>
<dbReference type="SUPFAM" id="SSF49265">
    <property type="entry name" value="Fibronectin type III"/>
    <property type="match status" value="1"/>
</dbReference>
<gene>
    <name evidence="5" type="ORF">NCTC11388_00519</name>
</gene>
<evidence type="ECO:0000313" key="5">
    <source>
        <dbReference type="EMBL" id="SUI98109.1"/>
    </source>
</evidence>
<evidence type="ECO:0000256" key="3">
    <source>
        <dbReference type="SAM" id="SignalP"/>
    </source>
</evidence>
<feature type="signal peptide" evidence="3">
    <location>
        <begin position="1"/>
        <end position="25"/>
    </location>
</feature>
<accession>A0A380BAT2</accession>
<feature type="chain" id="PRO_5017020288" evidence="3">
    <location>
        <begin position="26"/>
        <end position="1711"/>
    </location>
</feature>
<dbReference type="Pfam" id="PF13385">
    <property type="entry name" value="Laminin_G_3"/>
    <property type="match status" value="2"/>
</dbReference>